<sequence>MRARLLKTAGVDLPQRSWSRTCLKRSFPTSWTRMPRTRVPGSAGVGCARCVSSLTVVPVQLAKTCSSLEEQVAASRLVWFAGVLTWPSRTLMILTQKRRRKFLVHRTSLTSQSNERSST</sequence>
<gene>
    <name evidence="1" type="ORF">TCEB3V08_LOCUS13854</name>
</gene>
<dbReference type="EMBL" id="OC360006">
    <property type="protein sequence ID" value="CAD7419667.1"/>
    <property type="molecule type" value="Genomic_DNA"/>
</dbReference>
<evidence type="ECO:0000313" key="1">
    <source>
        <dbReference type="EMBL" id="CAD7419667.1"/>
    </source>
</evidence>
<reference evidence="1" key="1">
    <citation type="submission" date="2020-11" db="EMBL/GenBank/DDBJ databases">
        <authorList>
            <person name="Tran Van P."/>
        </authorList>
    </citation>
    <scope>NUCLEOTIDE SEQUENCE</scope>
</reference>
<proteinExistence type="predicted"/>
<dbReference type="AlphaFoldDB" id="A0A7R9HF73"/>
<accession>A0A7R9HF73</accession>
<name>A0A7R9HF73_TIMCR</name>
<protein>
    <submittedName>
        <fullName evidence="1">Uncharacterized protein</fullName>
    </submittedName>
</protein>
<organism evidence="1">
    <name type="scientific">Timema cristinae</name>
    <name type="common">Walking stick</name>
    <dbReference type="NCBI Taxonomy" id="61476"/>
    <lineage>
        <taxon>Eukaryota</taxon>
        <taxon>Metazoa</taxon>
        <taxon>Ecdysozoa</taxon>
        <taxon>Arthropoda</taxon>
        <taxon>Hexapoda</taxon>
        <taxon>Insecta</taxon>
        <taxon>Pterygota</taxon>
        <taxon>Neoptera</taxon>
        <taxon>Polyneoptera</taxon>
        <taxon>Phasmatodea</taxon>
        <taxon>Timematodea</taxon>
        <taxon>Timematoidea</taxon>
        <taxon>Timematidae</taxon>
        <taxon>Timema</taxon>
    </lineage>
</organism>